<dbReference type="GO" id="GO:0008865">
    <property type="term" value="F:fructokinase activity"/>
    <property type="evidence" value="ECO:0007669"/>
    <property type="project" value="UniProtKB-EC"/>
</dbReference>
<dbReference type="InterPro" id="IPR043129">
    <property type="entry name" value="ATPase_NBD"/>
</dbReference>
<gene>
    <name evidence="7" type="ORF">TOLI1172_LOCUS3862</name>
</gene>
<dbReference type="SUPFAM" id="SSF53067">
    <property type="entry name" value="Actin-like ATPase domain"/>
    <property type="match status" value="1"/>
</dbReference>
<dbReference type="Gene3D" id="3.30.420.40">
    <property type="match status" value="2"/>
</dbReference>
<evidence type="ECO:0000313" key="7">
    <source>
        <dbReference type="EMBL" id="CAD8819473.1"/>
    </source>
</evidence>
<evidence type="ECO:0000256" key="6">
    <source>
        <dbReference type="ARBA" id="ARBA00048451"/>
    </source>
</evidence>
<dbReference type="PANTHER" id="PTHR42742:SF3">
    <property type="entry name" value="FRUCTOKINASE"/>
    <property type="match status" value="1"/>
</dbReference>
<dbReference type="EMBL" id="HBFP01005456">
    <property type="protein sequence ID" value="CAD8819473.1"/>
    <property type="molecule type" value="Transcribed_RNA"/>
</dbReference>
<evidence type="ECO:0000256" key="1">
    <source>
        <dbReference type="ARBA" id="ARBA00001946"/>
    </source>
</evidence>
<evidence type="ECO:0000256" key="4">
    <source>
        <dbReference type="ARBA" id="ARBA00022842"/>
    </source>
</evidence>
<dbReference type="AlphaFoldDB" id="A0A7S0ZEP7"/>
<proteinExistence type="predicted"/>
<dbReference type="PROSITE" id="PS01125">
    <property type="entry name" value="ROK"/>
    <property type="match status" value="1"/>
</dbReference>
<evidence type="ECO:0000256" key="3">
    <source>
        <dbReference type="ARBA" id="ARBA00022833"/>
    </source>
</evidence>
<keyword evidence="3" id="KW-0862">Zinc</keyword>
<dbReference type="PANTHER" id="PTHR42742">
    <property type="entry name" value="TRANSCRIPTIONAL REPRESSOR MPRA"/>
    <property type="match status" value="1"/>
</dbReference>
<dbReference type="FunFam" id="3.30.420.40:FF:000136">
    <property type="entry name" value="Putative fructokinase"/>
    <property type="match status" value="1"/>
</dbReference>
<dbReference type="Pfam" id="PF00480">
    <property type="entry name" value="ROK"/>
    <property type="match status" value="1"/>
</dbReference>
<organism evidence="7">
    <name type="scientific">Timspurckia oligopyrenoides</name>
    <dbReference type="NCBI Taxonomy" id="708627"/>
    <lineage>
        <taxon>Eukaryota</taxon>
        <taxon>Rhodophyta</taxon>
        <taxon>Bangiophyceae</taxon>
        <taxon>Porphyridiales</taxon>
        <taxon>Porphyridiaceae</taxon>
        <taxon>Timspurckia</taxon>
    </lineage>
</organism>
<keyword evidence="2" id="KW-0479">Metal-binding</keyword>
<evidence type="ECO:0000256" key="2">
    <source>
        <dbReference type="ARBA" id="ARBA00022723"/>
    </source>
</evidence>
<dbReference type="InterPro" id="IPR000600">
    <property type="entry name" value="ROK"/>
</dbReference>
<dbReference type="EC" id="2.7.1.4" evidence="5"/>
<keyword evidence="4" id="KW-0460">Magnesium</keyword>
<dbReference type="GO" id="GO:0046872">
    <property type="term" value="F:metal ion binding"/>
    <property type="evidence" value="ECO:0007669"/>
    <property type="project" value="UniProtKB-KW"/>
</dbReference>
<protein>
    <recommendedName>
        <fullName evidence="5">fructokinase</fullName>
        <ecNumber evidence="5">2.7.1.4</ecNumber>
    </recommendedName>
</protein>
<dbReference type="InterPro" id="IPR049874">
    <property type="entry name" value="ROK_cs"/>
</dbReference>
<accession>A0A7S0ZEP7</accession>
<reference evidence="7" key="1">
    <citation type="submission" date="2021-01" db="EMBL/GenBank/DDBJ databases">
        <authorList>
            <person name="Corre E."/>
            <person name="Pelletier E."/>
            <person name="Niang G."/>
            <person name="Scheremetjew M."/>
            <person name="Finn R."/>
            <person name="Kale V."/>
            <person name="Holt S."/>
            <person name="Cochrane G."/>
            <person name="Meng A."/>
            <person name="Brown T."/>
            <person name="Cohen L."/>
        </authorList>
    </citation>
    <scope>NUCLEOTIDE SEQUENCE</scope>
    <source>
        <strain evidence="7">CCMP3278</strain>
    </source>
</reference>
<evidence type="ECO:0000256" key="5">
    <source>
        <dbReference type="ARBA" id="ARBA00038887"/>
    </source>
</evidence>
<comment type="cofactor">
    <cofactor evidence="1">
        <name>Mg(2+)</name>
        <dbReference type="ChEBI" id="CHEBI:18420"/>
    </cofactor>
</comment>
<name>A0A7S0ZEP7_9RHOD</name>
<dbReference type="CDD" id="cd24067">
    <property type="entry name" value="ASKHA_NBD_ROK_BsFRK-like"/>
    <property type="match status" value="1"/>
</dbReference>
<comment type="catalytic activity">
    <reaction evidence="6">
        <text>D-fructose + ATP = D-fructose 6-phosphate + ADP + H(+)</text>
        <dbReference type="Rhea" id="RHEA:16125"/>
        <dbReference type="ChEBI" id="CHEBI:15378"/>
        <dbReference type="ChEBI" id="CHEBI:30616"/>
        <dbReference type="ChEBI" id="CHEBI:37721"/>
        <dbReference type="ChEBI" id="CHEBI:61527"/>
        <dbReference type="ChEBI" id="CHEBI:456216"/>
        <dbReference type="EC" id="2.7.1.4"/>
    </reaction>
</comment>
<sequence length="360" mass="38482">MKELLLCLISGGVGYFSREIIKLIQQNGGFPLSGSFKLGLGGSSPRESSKGCLLGAIELGGTTSKAAVSWSSATSEIIADITVPTEDPETTLSKLVEFLVRQESELESEFAALGVGSFGPIDIDPLSESYGCVTSSPKILWRNFNVRSRVVDAFPEVPVGFDTDVNAPALAEIAFGGHGEKVNSAAYITVGTGVGVGVVVDGRPVHGLMHPEGGHITVEKYPGDTFVSECLFHGSACELEAMVCAEGIARRCGVAPENLKDIPDEDPVWNIIAYYLAALCINITYLISPQVIVISGGIMKRTLLYPLIREHFQRLNAGYVGVNRVMNELDKYIVPSKFGYSIGVIGTLHIAERELKAAKS</sequence>
<dbReference type="InterPro" id="IPR051804">
    <property type="entry name" value="Carb_Metab_Reg_Kinase/Isom"/>
</dbReference>